<feature type="compositionally biased region" description="Basic residues" evidence="1">
    <location>
        <begin position="76"/>
        <end position="92"/>
    </location>
</feature>
<evidence type="ECO:0000313" key="3">
    <source>
        <dbReference type="Proteomes" id="UP000230750"/>
    </source>
</evidence>
<feature type="region of interest" description="Disordered" evidence="1">
    <location>
        <begin position="71"/>
        <end position="95"/>
    </location>
</feature>
<accession>A0A2G8LPX2</accession>
<proteinExistence type="predicted"/>
<feature type="compositionally biased region" description="Basic and acidic residues" evidence="1">
    <location>
        <begin position="114"/>
        <end position="140"/>
    </location>
</feature>
<dbReference type="AlphaFoldDB" id="A0A2G8LPX2"/>
<organism evidence="2 3">
    <name type="scientific">Stichopus japonicus</name>
    <name type="common">Sea cucumber</name>
    <dbReference type="NCBI Taxonomy" id="307972"/>
    <lineage>
        <taxon>Eukaryota</taxon>
        <taxon>Metazoa</taxon>
        <taxon>Echinodermata</taxon>
        <taxon>Eleutherozoa</taxon>
        <taxon>Echinozoa</taxon>
        <taxon>Holothuroidea</taxon>
        <taxon>Aspidochirotacea</taxon>
        <taxon>Aspidochirotida</taxon>
        <taxon>Stichopodidae</taxon>
        <taxon>Apostichopus</taxon>
    </lineage>
</organism>
<comment type="caution">
    <text evidence="2">The sequence shown here is derived from an EMBL/GenBank/DDBJ whole genome shotgun (WGS) entry which is preliminary data.</text>
</comment>
<evidence type="ECO:0000256" key="1">
    <source>
        <dbReference type="SAM" id="MobiDB-lite"/>
    </source>
</evidence>
<evidence type="ECO:0000313" key="2">
    <source>
        <dbReference type="EMBL" id="PIK62317.1"/>
    </source>
</evidence>
<dbReference type="EMBL" id="MRZV01000014">
    <property type="protein sequence ID" value="PIK62317.1"/>
    <property type="molecule type" value="Genomic_DNA"/>
</dbReference>
<name>A0A2G8LPX2_STIJA</name>
<keyword evidence="3" id="KW-1185">Reference proteome</keyword>
<sequence>METDNKARRLRTMSDPTDLFQMDKEVKKSGGISHFFHIKLPFLSGKHHRHHNGHSLSDDEFCDIETEMKKPDKREKLHHHGHKKAHQKKHKDVRIEEEEKREVVVMVNDGTDTETDHRKEVQEEVEDGKAKVQSKTKEMETEQNNSTGGSGDAVNHAAGDTINVKEGSTCENNLLSDEEGSLDATELEVLHEPPLSPLPPPPKSCLKHKTFFLDKDGSSRPPPLRKRSISMPEGDPNIIFRLNRHVHFSPDTVEPTSRNCKYREWIERHSSHGCVKSNIRHEKRMQQLRQIHSLDINDYLSRGHRRYNNTMVASPMPTLGCDIFM</sequence>
<dbReference type="Proteomes" id="UP000230750">
    <property type="component" value="Unassembled WGS sequence"/>
</dbReference>
<feature type="region of interest" description="Disordered" evidence="1">
    <location>
        <begin position="213"/>
        <end position="232"/>
    </location>
</feature>
<dbReference type="OrthoDB" id="10071091at2759"/>
<reference evidence="2 3" key="1">
    <citation type="journal article" date="2017" name="PLoS Biol.">
        <title>The sea cucumber genome provides insights into morphological evolution and visceral regeneration.</title>
        <authorList>
            <person name="Zhang X."/>
            <person name="Sun L."/>
            <person name="Yuan J."/>
            <person name="Sun Y."/>
            <person name="Gao Y."/>
            <person name="Zhang L."/>
            <person name="Li S."/>
            <person name="Dai H."/>
            <person name="Hamel J.F."/>
            <person name="Liu C."/>
            <person name="Yu Y."/>
            <person name="Liu S."/>
            <person name="Lin W."/>
            <person name="Guo K."/>
            <person name="Jin S."/>
            <person name="Xu P."/>
            <person name="Storey K.B."/>
            <person name="Huan P."/>
            <person name="Zhang T."/>
            <person name="Zhou Y."/>
            <person name="Zhang J."/>
            <person name="Lin C."/>
            <person name="Li X."/>
            <person name="Xing L."/>
            <person name="Huo D."/>
            <person name="Sun M."/>
            <person name="Wang L."/>
            <person name="Mercier A."/>
            <person name="Li F."/>
            <person name="Yang H."/>
            <person name="Xiang J."/>
        </authorList>
    </citation>
    <scope>NUCLEOTIDE SEQUENCE [LARGE SCALE GENOMIC DNA]</scope>
    <source>
        <strain evidence="2">Shaxun</strain>
        <tissue evidence="2">Muscle</tissue>
    </source>
</reference>
<feature type="region of interest" description="Disordered" evidence="1">
    <location>
        <begin position="111"/>
        <end position="155"/>
    </location>
</feature>
<protein>
    <submittedName>
        <fullName evidence="2">Uncharacterized protein</fullName>
    </submittedName>
</protein>
<gene>
    <name evidence="2" type="ORF">BSL78_00748</name>
</gene>